<proteinExistence type="predicted"/>
<dbReference type="AlphaFoldDB" id="A0A0C2MPL3"/>
<evidence type="ECO:0000259" key="1">
    <source>
        <dbReference type="Pfam" id="PF15901"/>
    </source>
</evidence>
<comment type="caution">
    <text evidence="2">The sequence shown here is derived from an EMBL/GenBank/DDBJ whole genome shotgun (WGS) entry which is preliminary data.</text>
</comment>
<sequence length="222" mass="26731">MKIQDRNSDGEKSLINAQLNLPYYTNRNNFYANGRVIAIYAKDNSYHDYDYFVLYNCGKIWKRSSYSQMHFMNRGGVIVVFNTTSNKIIYTFDEGKTYYKFPLDNGYKLSYHVTTFGQYGNETLLILGRNQNQSHIIITHVDFKRIFSKHIFKQIERQCERYDYYPWRFTRNGKTCFQGQETVYFEKDLKSMCINNHTESFQINYNCPCYIQDFQWYTIVLF</sequence>
<keyword evidence="2" id="KW-0675">Receptor</keyword>
<dbReference type="GO" id="GO:0016020">
    <property type="term" value="C:membrane"/>
    <property type="evidence" value="ECO:0007669"/>
    <property type="project" value="TreeGrafter"/>
</dbReference>
<accession>A0A0C2MPL3</accession>
<reference evidence="2 3" key="1">
    <citation type="journal article" date="2014" name="Genome Biol. Evol.">
        <title>The genome of the myxosporean Thelohanellus kitauei shows adaptations to nutrient acquisition within its fish host.</title>
        <authorList>
            <person name="Yang Y."/>
            <person name="Xiong J."/>
            <person name="Zhou Z."/>
            <person name="Huo F."/>
            <person name="Miao W."/>
            <person name="Ran C."/>
            <person name="Liu Y."/>
            <person name="Zhang J."/>
            <person name="Feng J."/>
            <person name="Wang M."/>
            <person name="Wang M."/>
            <person name="Wang L."/>
            <person name="Yao B."/>
        </authorList>
    </citation>
    <scope>NUCLEOTIDE SEQUENCE [LARGE SCALE GENOMIC DNA]</scope>
    <source>
        <strain evidence="2">Wuqing</strain>
    </source>
</reference>
<evidence type="ECO:0000313" key="3">
    <source>
        <dbReference type="Proteomes" id="UP000031668"/>
    </source>
</evidence>
<dbReference type="OrthoDB" id="5956263at2759"/>
<dbReference type="Pfam" id="PF15901">
    <property type="entry name" value="Sortilin_C"/>
    <property type="match status" value="1"/>
</dbReference>
<dbReference type="EMBL" id="JWZT01004658">
    <property type="protein sequence ID" value="KII63591.1"/>
    <property type="molecule type" value="Genomic_DNA"/>
</dbReference>
<dbReference type="PANTHER" id="PTHR12106">
    <property type="entry name" value="SORTILIN RELATED"/>
    <property type="match status" value="1"/>
</dbReference>
<feature type="domain" description="Sortilin C-terminal" evidence="1">
    <location>
        <begin position="122"/>
        <end position="215"/>
    </location>
</feature>
<evidence type="ECO:0000313" key="2">
    <source>
        <dbReference type="EMBL" id="KII63591.1"/>
    </source>
</evidence>
<dbReference type="GO" id="GO:0005794">
    <property type="term" value="C:Golgi apparatus"/>
    <property type="evidence" value="ECO:0007669"/>
    <property type="project" value="TreeGrafter"/>
</dbReference>
<protein>
    <submittedName>
        <fullName evidence="2">VPS10 domain-containing receptor SorCS1</fullName>
    </submittedName>
</protein>
<name>A0A0C2MPL3_THEKT</name>
<gene>
    <name evidence="2" type="ORF">RF11_16402</name>
</gene>
<dbReference type="PANTHER" id="PTHR12106:SF27">
    <property type="entry name" value="SORTILIN-RELATED RECEPTOR"/>
    <property type="match status" value="1"/>
</dbReference>
<dbReference type="Proteomes" id="UP000031668">
    <property type="component" value="Unassembled WGS sequence"/>
</dbReference>
<keyword evidence="3" id="KW-1185">Reference proteome</keyword>
<dbReference type="InterPro" id="IPR050310">
    <property type="entry name" value="VPS10-sortilin"/>
</dbReference>
<dbReference type="GO" id="GO:0006892">
    <property type="term" value="P:post-Golgi vesicle-mediated transport"/>
    <property type="evidence" value="ECO:0007669"/>
    <property type="project" value="TreeGrafter"/>
</dbReference>
<dbReference type="InterPro" id="IPR031777">
    <property type="entry name" value="Sortilin_C"/>
</dbReference>
<organism evidence="2 3">
    <name type="scientific">Thelohanellus kitauei</name>
    <name type="common">Myxosporean</name>
    <dbReference type="NCBI Taxonomy" id="669202"/>
    <lineage>
        <taxon>Eukaryota</taxon>
        <taxon>Metazoa</taxon>
        <taxon>Cnidaria</taxon>
        <taxon>Myxozoa</taxon>
        <taxon>Myxosporea</taxon>
        <taxon>Bivalvulida</taxon>
        <taxon>Platysporina</taxon>
        <taxon>Myxobolidae</taxon>
        <taxon>Thelohanellus</taxon>
    </lineage>
</organism>